<proteinExistence type="predicted"/>
<dbReference type="InterPro" id="IPR036640">
    <property type="entry name" value="ABC1_TM_sf"/>
</dbReference>
<keyword evidence="5" id="KW-0547">Nucleotide-binding</keyword>
<dbReference type="Pfam" id="PF00664">
    <property type="entry name" value="ABC_membrane"/>
    <property type="match status" value="1"/>
</dbReference>
<organism evidence="12 13">
    <name type="scientific">SAR92 clade bacterium</name>
    <dbReference type="NCBI Taxonomy" id="2315479"/>
    <lineage>
        <taxon>Bacteria</taxon>
        <taxon>Pseudomonadati</taxon>
        <taxon>Pseudomonadota</taxon>
        <taxon>Gammaproteobacteria</taxon>
        <taxon>Cellvibrionales</taxon>
        <taxon>Porticoccaceae</taxon>
        <taxon>SAR92 clade</taxon>
    </lineage>
</organism>
<keyword evidence="4 9" id="KW-0812">Transmembrane</keyword>
<dbReference type="CDD" id="cd07346">
    <property type="entry name" value="ABC_6TM_exporters"/>
    <property type="match status" value="1"/>
</dbReference>
<evidence type="ECO:0000256" key="7">
    <source>
        <dbReference type="ARBA" id="ARBA00022989"/>
    </source>
</evidence>
<reference evidence="12 13" key="1">
    <citation type="submission" date="2019-02" db="EMBL/GenBank/DDBJ databases">
        <title>Prokaryotic population dynamics and viral predation in marine succession experiment using metagenomics: the confinement effect.</title>
        <authorList>
            <person name="Haro-Moreno J.M."/>
            <person name="Rodriguez-Valera F."/>
            <person name="Lopez-Perez M."/>
        </authorList>
    </citation>
    <scope>NUCLEOTIDE SEQUENCE [LARGE SCALE GENOMIC DNA]</scope>
    <source>
        <strain evidence="12">MED-G170</strain>
    </source>
</reference>
<evidence type="ECO:0000256" key="8">
    <source>
        <dbReference type="ARBA" id="ARBA00023136"/>
    </source>
</evidence>
<evidence type="ECO:0000256" key="6">
    <source>
        <dbReference type="ARBA" id="ARBA00022840"/>
    </source>
</evidence>
<keyword evidence="6 12" id="KW-0067">ATP-binding</keyword>
<dbReference type="SMART" id="SM00382">
    <property type="entry name" value="AAA"/>
    <property type="match status" value="1"/>
</dbReference>
<gene>
    <name evidence="12" type="ORF">EVB03_01625</name>
</gene>
<dbReference type="Proteomes" id="UP000315889">
    <property type="component" value="Unassembled WGS sequence"/>
</dbReference>
<evidence type="ECO:0000256" key="3">
    <source>
        <dbReference type="ARBA" id="ARBA00022475"/>
    </source>
</evidence>
<feature type="transmembrane region" description="Helical" evidence="9">
    <location>
        <begin position="116"/>
        <end position="143"/>
    </location>
</feature>
<evidence type="ECO:0000259" key="11">
    <source>
        <dbReference type="PROSITE" id="PS50929"/>
    </source>
</evidence>
<evidence type="ECO:0000313" key="12">
    <source>
        <dbReference type="EMBL" id="RZO23085.1"/>
    </source>
</evidence>
<dbReference type="GO" id="GO:0016887">
    <property type="term" value="F:ATP hydrolysis activity"/>
    <property type="evidence" value="ECO:0007669"/>
    <property type="project" value="InterPro"/>
</dbReference>
<evidence type="ECO:0000259" key="10">
    <source>
        <dbReference type="PROSITE" id="PS50893"/>
    </source>
</evidence>
<sequence>MANTSKGSQPSVDSKVTSGMTVADDLDFARVVQIFLRTWPFIKPLTRHLIIFVLCSALVFIVTTFLGFVITGLVNSGIIGGQPLGVLHARIYGLDPAVFVEVEELSANARRQLPQLAIWSMIPMVGLVLIGGMLLYQYSVWIFQSINQLMRVRLIDQLQMQSLAFHSQTQTGDAIYRIYQDSAMVTSIIRSIFLDPLMFLGRYLFGLAVVSAFNPWLSLILGVTLVPVLLLGRYFSSPLRVAFRRARESNSQLTSWIQETMVGIRVIKATGNESQRESTFKRISEDAFAAAFEARVLLTVLGILAFVVAGLAVITTQSITALYANAEASTYARDLLLGFGFAVWNLGSFTAASTRINDSVGSLESLITIWGRAQDMAVGLNRVFEILDLEPEIMDAPNASDLDNIGDGVTFQNVTFGYDRMRPVLSNVNFTSPTGQITAIVGPTGTGKSTLMSLLLRLADPQTGAITVGGKAVNNVTVASLRRQVSIATQENILFTASVLENIRYAVPEADRDAVIAAARIACADEFIDQLSQGYDTPLGERATKLSTGQRQRIVIARALVKDSPILILDEPTAALDAETELRVMDNLRQWGASRCVFLITHRLSTIRQAHNVLYLNDGHVAAFGPHDQLLQDNNTYRSFVEAEAGIPMEKKP</sequence>
<dbReference type="InterPro" id="IPR003593">
    <property type="entry name" value="AAA+_ATPase"/>
</dbReference>
<dbReference type="PANTHER" id="PTHR43394:SF1">
    <property type="entry name" value="ATP-BINDING CASSETTE SUB-FAMILY B MEMBER 10, MITOCHONDRIAL"/>
    <property type="match status" value="1"/>
</dbReference>
<keyword evidence="7 9" id="KW-1133">Transmembrane helix</keyword>
<evidence type="ECO:0000256" key="5">
    <source>
        <dbReference type="ARBA" id="ARBA00022741"/>
    </source>
</evidence>
<evidence type="ECO:0000256" key="9">
    <source>
        <dbReference type="SAM" id="Phobius"/>
    </source>
</evidence>
<evidence type="ECO:0000256" key="4">
    <source>
        <dbReference type="ARBA" id="ARBA00022692"/>
    </source>
</evidence>
<comment type="caution">
    <text evidence="12">The sequence shown here is derived from an EMBL/GenBank/DDBJ whole genome shotgun (WGS) entry which is preliminary data.</text>
</comment>
<dbReference type="Gene3D" id="1.20.1560.10">
    <property type="entry name" value="ABC transporter type 1, transmembrane domain"/>
    <property type="match status" value="1"/>
</dbReference>
<dbReference type="PROSITE" id="PS50893">
    <property type="entry name" value="ABC_TRANSPORTER_2"/>
    <property type="match status" value="1"/>
</dbReference>
<dbReference type="AlphaFoldDB" id="A0A520MPH4"/>
<dbReference type="GO" id="GO:0005524">
    <property type="term" value="F:ATP binding"/>
    <property type="evidence" value="ECO:0007669"/>
    <property type="project" value="UniProtKB-KW"/>
</dbReference>
<dbReference type="InterPro" id="IPR003439">
    <property type="entry name" value="ABC_transporter-like_ATP-bd"/>
</dbReference>
<feature type="transmembrane region" description="Helical" evidence="9">
    <location>
        <begin position="296"/>
        <end position="314"/>
    </location>
</feature>
<feature type="domain" description="ABC transporter" evidence="10">
    <location>
        <begin position="409"/>
        <end position="643"/>
    </location>
</feature>
<comment type="subcellular location">
    <subcellularLocation>
        <location evidence="1">Cell membrane</location>
        <topology evidence="1">Multi-pass membrane protein</topology>
    </subcellularLocation>
</comment>
<evidence type="ECO:0000313" key="13">
    <source>
        <dbReference type="Proteomes" id="UP000315889"/>
    </source>
</evidence>
<dbReference type="GO" id="GO:0015421">
    <property type="term" value="F:ABC-type oligopeptide transporter activity"/>
    <property type="evidence" value="ECO:0007669"/>
    <property type="project" value="TreeGrafter"/>
</dbReference>
<dbReference type="EMBL" id="SHBP01000001">
    <property type="protein sequence ID" value="RZO23085.1"/>
    <property type="molecule type" value="Genomic_DNA"/>
</dbReference>
<dbReference type="InterPro" id="IPR011527">
    <property type="entry name" value="ABC1_TM_dom"/>
</dbReference>
<accession>A0A520MPH4</accession>
<dbReference type="PROSITE" id="PS50929">
    <property type="entry name" value="ABC_TM1F"/>
    <property type="match status" value="1"/>
</dbReference>
<dbReference type="InterPro" id="IPR039421">
    <property type="entry name" value="Type_1_exporter"/>
</dbReference>
<dbReference type="Pfam" id="PF00005">
    <property type="entry name" value="ABC_tran"/>
    <property type="match status" value="1"/>
</dbReference>
<feature type="domain" description="ABC transmembrane type-1" evidence="11">
    <location>
        <begin position="50"/>
        <end position="314"/>
    </location>
</feature>
<dbReference type="Gene3D" id="3.40.50.300">
    <property type="entry name" value="P-loop containing nucleotide triphosphate hydrolases"/>
    <property type="match status" value="1"/>
</dbReference>
<dbReference type="SUPFAM" id="SSF90123">
    <property type="entry name" value="ABC transporter transmembrane region"/>
    <property type="match status" value="1"/>
</dbReference>
<dbReference type="FunFam" id="3.40.50.300:FF:000221">
    <property type="entry name" value="Multidrug ABC transporter ATP-binding protein"/>
    <property type="match status" value="1"/>
</dbReference>
<name>A0A520MPH4_9GAMM</name>
<keyword evidence="2" id="KW-0813">Transport</keyword>
<dbReference type="InterPro" id="IPR027417">
    <property type="entry name" value="P-loop_NTPase"/>
</dbReference>
<evidence type="ECO:0000256" key="1">
    <source>
        <dbReference type="ARBA" id="ARBA00004651"/>
    </source>
</evidence>
<feature type="transmembrane region" description="Helical" evidence="9">
    <location>
        <begin position="192"/>
        <end position="210"/>
    </location>
</feature>
<dbReference type="SUPFAM" id="SSF52540">
    <property type="entry name" value="P-loop containing nucleoside triphosphate hydrolases"/>
    <property type="match status" value="1"/>
</dbReference>
<protein>
    <submittedName>
        <fullName evidence="12">ABC transporter ATP-binding protein</fullName>
    </submittedName>
</protein>
<evidence type="ECO:0000256" key="2">
    <source>
        <dbReference type="ARBA" id="ARBA00022448"/>
    </source>
</evidence>
<keyword evidence="8 9" id="KW-0472">Membrane</keyword>
<keyword evidence="3" id="KW-1003">Cell membrane</keyword>
<dbReference type="GO" id="GO:0005886">
    <property type="term" value="C:plasma membrane"/>
    <property type="evidence" value="ECO:0007669"/>
    <property type="project" value="UniProtKB-SubCell"/>
</dbReference>
<feature type="transmembrane region" description="Helical" evidence="9">
    <location>
        <begin position="49"/>
        <end position="74"/>
    </location>
</feature>
<dbReference type="PANTHER" id="PTHR43394">
    <property type="entry name" value="ATP-DEPENDENT PERMEASE MDL1, MITOCHONDRIAL"/>
    <property type="match status" value="1"/>
</dbReference>
<feature type="transmembrane region" description="Helical" evidence="9">
    <location>
        <begin position="216"/>
        <end position="235"/>
    </location>
</feature>